<feature type="transmembrane region" description="Helical" evidence="2">
    <location>
        <begin position="186"/>
        <end position="205"/>
    </location>
</feature>
<feature type="domain" description="K+ potassium transporter integral membrane" evidence="3">
    <location>
        <begin position="33"/>
        <end position="280"/>
    </location>
</feature>
<dbReference type="AlphaFoldDB" id="D4F8R4"/>
<name>D4F8R4_EDWTA</name>
<keyword evidence="2" id="KW-0812">Transmembrane</keyword>
<feature type="transmembrane region" description="Helical" evidence="2">
    <location>
        <begin position="225"/>
        <end position="249"/>
    </location>
</feature>
<gene>
    <name evidence="4" type="ORF">EDWATA_03164</name>
</gene>
<dbReference type="Proteomes" id="UP000003692">
    <property type="component" value="Unassembled WGS sequence"/>
</dbReference>
<reference evidence="4 5" key="1">
    <citation type="submission" date="2010-02" db="EMBL/GenBank/DDBJ databases">
        <authorList>
            <person name="Weinstock G."/>
            <person name="Sodergren E."/>
            <person name="Clifton S."/>
            <person name="Fulton L."/>
            <person name="Fulton B."/>
            <person name="Courtney L."/>
            <person name="Fronick C."/>
            <person name="Harrison M."/>
            <person name="Strong C."/>
            <person name="Farmer C."/>
            <person name="Delahaunty K."/>
            <person name="Markovic C."/>
            <person name="Hall O."/>
            <person name="Minx P."/>
            <person name="Tomlinson C."/>
            <person name="Mitreva M."/>
            <person name="Nelson J."/>
            <person name="Hou S."/>
            <person name="Wollam A."/>
            <person name="Pepin K.H."/>
            <person name="Johnson M."/>
            <person name="Bhonagiri V."/>
            <person name="Zhang X."/>
            <person name="Suruliraj S."/>
            <person name="Warren W."/>
            <person name="Chinwalla A."/>
            <person name="Mardis E.R."/>
            <person name="Wilson R.K."/>
        </authorList>
    </citation>
    <scope>NUCLEOTIDE SEQUENCE [LARGE SCALE GENOMIC DNA]</scope>
    <source>
        <strain evidence="4 5">ATCC 23685</strain>
    </source>
</reference>
<evidence type="ECO:0000313" key="4">
    <source>
        <dbReference type="EMBL" id="EFE21858.1"/>
    </source>
</evidence>
<dbReference type="InterPro" id="IPR053951">
    <property type="entry name" value="K_trans_N"/>
</dbReference>
<organism evidence="4 5">
    <name type="scientific">Edwardsiella tarda ATCC 23685</name>
    <dbReference type="NCBI Taxonomy" id="500638"/>
    <lineage>
        <taxon>Bacteria</taxon>
        <taxon>Pseudomonadati</taxon>
        <taxon>Pseudomonadota</taxon>
        <taxon>Gammaproteobacteria</taxon>
        <taxon>Enterobacterales</taxon>
        <taxon>Hafniaceae</taxon>
        <taxon>Edwardsiella</taxon>
    </lineage>
</organism>
<dbReference type="GO" id="GO:0015079">
    <property type="term" value="F:potassium ion transmembrane transporter activity"/>
    <property type="evidence" value="ECO:0007669"/>
    <property type="project" value="InterPro"/>
</dbReference>
<protein>
    <submittedName>
        <fullName evidence="4">Potassium transporter</fullName>
    </submittedName>
</protein>
<sequence length="280" mass="30261">MLYYVNQVIIRRSIMSERMDADASNGKRLPILVFGALGIVFGDIGTSPLYTLKTVLTLAGNPHSPTMVLGLLSLVFWTLVIITSLKYALCVMRIDNHGEGGILALMSLLVRHKHSRPAIVTAALLGAALIYGDGAITPAISVLSALEGLNLVMPELNPYILPATVVILVVLFALQHLGTAKISKLFAPIMTLWFLSIAVLGIWGICRHPAVLLALNPYYAVHFMLSNGMLSFVVLGGVFLCVTGAEALYADMGHFGRRPIWCAWFGIVFPSLLLNYAGQA</sequence>
<feature type="transmembrane region" description="Helical" evidence="2">
    <location>
        <begin position="66"/>
        <end position="89"/>
    </location>
</feature>
<feature type="non-terminal residue" evidence="4">
    <location>
        <position position="280"/>
    </location>
</feature>
<evidence type="ECO:0000313" key="5">
    <source>
        <dbReference type="Proteomes" id="UP000003692"/>
    </source>
</evidence>
<evidence type="ECO:0000259" key="3">
    <source>
        <dbReference type="Pfam" id="PF02705"/>
    </source>
</evidence>
<dbReference type="EMBL" id="ADGK01000263">
    <property type="protein sequence ID" value="EFE21858.1"/>
    <property type="molecule type" value="Genomic_DNA"/>
</dbReference>
<comment type="similarity">
    <text evidence="1">Belongs to the HAK/KUP transporter (TC 2.A.72) family.</text>
</comment>
<dbReference type="InterPro" id="IPR003855">
    <property type="entry name" value="K+_transporter"/>
</dbReference>
<proteinExistence type="inferred from homology"/>
<evidence type="ECO:0000256" key="2">
    <source>
        <dbReference type="SAM" id="Phobius"/>
    </source>
</evidence>
<keyword evidence="2" id="KW-0472">Membrane</keyword>
<dbReference type="HOGENOM" id="CLU_008142_5_2_6"/>
<feature type="transmembrane region" description="Helical" evidence="2">
    <location>
        <begin position="261"/>
        <end position="278"/>
    </location>
</feature>
<dbReference type="GO" id="GO:0016020">
    <property type="term" value="C:membrane"/>
    <property type="evidence" value="ECO:0007669"/>
    <property type="project" value="InterPro"/>
</dbReference>
<dbReference type="PANTHER" id="PTHR30540:SF79">
    <property type="entry name" value="LOW AFFINITY POTASSIUM TRANSPORT SYSTEM PROTEIN KUP"/>
    <property type="match status" value="1"/>
</dbReference>
<feature type="transmembrane region" description="Helical" evidence="2">
    <location>
        <begin position="156"/>
        <end position="174"/>
    </location>
</feature>
<evidence type="ECO:0000256" key="1">
    <source>
        <dbReference type="ARBA" id="ARBA00007019"/>
    </source>
</evidence>
<dbReference type="Pfam" id="PF02705">
    <property type="entry name" value="K_trans"/>
    <property type="match status" value="1"/>
</dbReference>
<dbReference type="PANTHER" id="PTHR30540">
    <property type="entry name" value="OSMOTIC STRESS POTASSIUM TRANSPORTER"/>
    <property type="match status" value="1"/>
</dbReference>
<comment type="caution">
    <text evidence="4">The sequence shown here is derived from an EMBL/GenBank/DDBJ whole genome shotgun (WGS) entry which is preliminary data.</text>
</comment>
<accession>D4F8R4</accession>
<keyword evidence="2" id="KW-1133">Transmembrane helix</keyword>
<feature type="transmembrane region" description="Helical" evidence="2">
    <location>
        <begin position="118"/>
        <end position="136"/>
    </location>
</feature>